<accession>A0ABN0SJ34</accession>
<keyword evidence="4" id="KW-1003">Cell membrane</keyword>
<comment type="subcellular location">
    <subcellularLocation>
        <location evidence="1">Cell membrane</location>
        <topology evidence="1">Multi-pass membrane protein</topology>
    </subcellularLocation>
</comment>
<dbReference type="EMBL" id="BAAAAF010000001">
    <property type="protein sequence ID" value="GAA0034239.1"/>
    <property type="molecule type" value="Genomic_DNA"/>
</dbReference>
<evidence type="ECO:0000256" key="9">
    <source>
        <dbReference type="SAM" id="Phobius"/>
    </source>
</evidence>
<dbReference type="Pfam" id="PF02028">
    <property type="entry name" value="BCCT"/>
    <property type="match status" value="1"/>
</dbReference>
<dbReference type="PANTHER" id="PTHR30047:SF7">
    <property type="entry name" value="HIGH-AFFINITY CHOLINE TRANSPORT PROTEIN"/>
    <property type="match status" value="1"/>
</dbReference>
<dbReference type="InterPro" id="IPR018093">
    <property type="entry name" value="BCCT_CS"/>
</dbReference>
<evidence type="ECO:0000256" key="1">
    <source>
        <dbReference type="ARBA" id="ARBA00004651"/>
    </source>
</evidence>
<protein>
    <submittedName>
        <fullName evidence="10">BCCT family transporter</fullName>
    </submittedName>
</protein>
<feature type="transmembrane region" description="Helical" evidence="9">
    <location>
        <begin position="92"/>
        <end position="110"/>
    </location>
</feature>
<sequence>MFAQDYGKVESRLDAPDTKDHMTDSQADKTDSAGTPPGDEEQNHYLFGAPDPVRLHLPDKLHIGEDDSDEAITEKLRRQGVKIGRGMIAPRVFWPALIVIVAVAVLSIVFPTGAGETILGIQSWIVADLGWYYMLVVGAFVAFAIVVGVSKYGRIKLGKDDDEPEFGILSWFAMLFAAGMGIGLVFYGVAEPLTFATTGAKPGWPGGEVENAQLGMAQTFVHWGLHPWALYAVLGMALAYAIHRRGRPLSIRWALEPLLGRYVKGWAGDLIDIIAIFGTVFGIATSLGLGVQQISAGLAHIGLVGEYDNLFLVILIVIITLLATFSVVSGVGAGIKWLSNINLSLAGLLLVTVLVLGPTLFLFQNFVESLGVYLANVLGMTFDIGAYTGEEGAAWNASWTLFYWGWWISWAPFVGVFIARISRGRTVREFIAGVLLVPSLVGFFWFSVMGGAGIYRQLFGAGDLVDPEEGVVAERVLFDVLGGLPLGSVLSVIAIILVAIFFITSSDSGSLVVDMLASGGHPNPPIWSRVLWALLEGALAIALLTAGGLTALQAGSLITALPFSIVLILVCVSTLKAFGKEAKRTAAIERAAAYRAVGEHLADDFDQYLGDIVDERIDYQITRSRGLIERQRDKAARGGRDGRDSGPGRDRHDGGPGRDGSHRDGSGRRDGKEGKGLRDAAWKLNPRKDSDSRRDSEDRKDR</sequence>
<proteinExistence type="inferred from homology"/>
<evidence type="ECO:0000256" key="7">
    <source>
        <dbReference type="ARBA" id="ARBA00023136"/>
    </source>
</evidence>
<reference evidence="10 11" key="1">
    <citation type="submission" date="2024-01" db="EMBL/GenBank/DDBJ databases">
        <title>Characterization of antibiotic resistant novel bacterial strains and their environmental applications.</title>
        <authorList>
            <person name="Manzoor S."/>
            <person name="Abbas S."/>
            <person name="Arshad M."/>
            <person name="Ahmed I."/>
        </authorList>
    </citation>
    <scope>NUCLEOTIDE SEQUENCE [LARGE SCALE GENOMIC DNA]</scope>
    <source>
        <strain evidence="10 11">NCCP-602</strain>
    </source>
</reference>
<feature type="transmembrane region" description="Helical" evidence="9">
    <location>
        <begin position="552"/>
        <end position="575"/>
    </location>
</feature>
<keyword evidence="3" id="KW-0813">Transport</keyword>
<evidence type="ECO:0000256" key="5">
    <source>
        <dbReference type="ARBA" id="ARBA00022692"/>
    </source>
</evidence>
<dbReference type="NCBIfam" id="TIGR00842">
    <property type="entry name" value="bcct"/>
    <property type="match status" value="1"/>
</dbReference>
<keyword evidence="5 9" id="KW-0812">Transmembrane</keyword>
<keyword evidence="7 9" id="KW-0472">Membrane</keyword>
<feature type="transmembrane region" description="Helical" evidence="9">
    <location>
        <begin position="526"/>
        <end position="546"/>
    </location>
</feature>
<feature type="transmembrane region" description="Helical" evidence="9">
    <location>
        <begin position="310"/>
        <end position="331"/>
    </location>
</feature>
<feature type="transmembrane region" description="Helical" evidence="9">
    <location>
        <begin position="130"/>
        <end position="149"/>
    </location>
</feature>
<evidence type="ECO:0000313" key="10">
    <source>
        <dbReference type="EMBL" id="GAA0034239.1"/>
    </source>
</evidence>
<feature type="transmembrane region" description="Helical" evidence="9">
    <location>
        <begin position="169"/>
        <end position="190"/>
    </location>
</feature>
<feature type="transmembrane region" description="Helical" evidence="9">
    <location>
        <begin position="225"/>
        <end position="242"/>
    </location>
</feature>
<keyword evidence="6 9" id="KW-1133">Transmembrane helix</keyword>
<dbReference type="Proteomes" id="UP001498238">
    <property type="component" value="Unassembled WGS sequence"/>
</dbReference>
<feature type="transmembrane region" description="Helical" evidence="9">
    <location>
        <begin position="484"/>
        <end position="505"/>
    </location>
</feature>
<dbReference type="PANTHER" id="PTHR30047">
    <property type="entry name" value="HIGH-AFFINITY CHOLINE TRANSPORT PROTEIN-RELATED"/>
    <property type="match status" value="1"/>
</dbReference>
<evidence type="ECO:0000256" key="4">
    <source>
        <dbReference type="ARBA" id="ARBA00022475"/>
    </source>
</evidence>
<comment type="similarity">
    <text evidence="2">Belongs to the BCCT transporter (TC 2.A.15) family.</text>
</comment>
<evidence type="ECO:0000256" key="3">
    <source>
        <dbReference type="ARBA" id="ARBA00022448"/>
    </source>
</evidence>
<evidence type="ECO:0000256" key="8">
    <source>
        <dbReference type="SAM" id="MobiDB-lite"/>
    </source>
</evidence>
<dbReference type="InterPro" id="IPR000060">
    <property type="entry name" value="BCCT_transptr"/>
</dbReference>
<feature type="transmembrane region" description="Helical" evidence="9">
    <location>
        <begin position="343"/>
        <end position="363"/>
    </location>
</feature>
<feature type="transmembrane region" description="Helical" evidence="9">
    <location>
        <begin position="401"/>
        <end position="419"/>
    </location>
</feature>
<name>A0ABN0SJ34_9MICO</name>
<comment type="caution">
    <text evidence="10">The sequence shown here is derived from an EMBL/GenBank/DDBJ whole genome shotgun (WGS) entry which is preliminary data.</text>
</comment>
<evidence type="ECO:0000256" key="6">
    <source>
        <dbReference type="ARBA" id="ARBA00022989"/>
    </source>
</evidence>
<feature type="transmembrane region" description="Helical" evidence="9">
    <location>
        <begin position="270"/>
        <end position="290"/>
    </location>
</feature>
<feature type="transmembrane region" description="Helical" evidence="9">
    <location>
        <begin position="431"/>
        <end position="455"/>
    </location>
</feature>
<evidence type="ECO:0000256" key="2">
    <source>
        <dbReference type="ARBA" id="ARBA00005658"/>
    </source>
</evidence>
<feature type="region of interest" description="Disordered" evidence="8">
    <location>
        <begin position="1"/>
        <end position="45"/>
    </location>
</feature>
<feature type="compositionally biased region" description="Basic and acidic residues" evidence="8">
    <location>
        <begin position="7"/>
        <end position="31"/>
    </location>
</feature>
<dbReference type="PROSITE" id="PS01303">
    <property type="entry name" value="BCCT"/>
    <property type="match status" value="1"/>
</dbReference>
<keyword evidence="11" id="KW-1185">Reference proteome</keyword>
<gene>
    <name evidence="10" type="ORF">NCCP602_02000</name>
</gene>
<evidence type="ECO:0000313" key="11">
    <source>
        <dbReference type="Proteomes" id="UP001498238"/>
    </source>
</evidence>
<feature type="region of interest" description="Disordered" evidence="8">
    <location>
        <begin position="630"/>
        <end position="702"/>
    </location>
</feature>
<organism evidence="10 11">
    <name type="scientific">Brevibacterium metallidurans</name>
    <dbReference type="NCBI Taxonomy" id="1482676"/>
    <lineage>
        <taxon>Bacteria</taxon>
        <taxon>Bacillati</taxon>
        <taxon>Actinomycetota</taxon>
        <taxon>Actinomycetes</taxon>
        <taxon>Micrococcales</taxon>
        <taxon>Brevibacteriaceae</taxon>
        <taxon>Brevibacterium</taxon>
    </lineage>
</organism>